<evidence type="ECO:0000256" key="2">
    <source>
        <dbReference type="ARBA" id="ARBA00023125"/>
    </source>
</evidence>
<name>A0A4V6NNS6_9PSEU</name>
<dbReference type="InterPro" id="IPR009057">
    <property type="entry name" value="Homeodomain-like_sf"/>
</dbReference>
<feature type="DNA-binding region" description="H-T-H motif" evidence="4">
    <location>
        <begin position="33"/>
        <end position="52"/>
    </location>
</feature>
<dbReference type="PANTHER" id="PTHR47506">
    <property type="entry name" value="TRANSCRIPTIONAL REGULATORY PROTEIN"/>
    <property type="match status" value="1"/>
</dbReference>
<dbReference type="EMBL" id="SLWS01000009">
    <property type="protein sequence ID" value="TCO54120.1"/>
    <property type="molecule type" value="Genomic_DNA"/>
</dbReference>
<dbReference type="PRINTS" id="PR00455">
    <property type="entry name" value="HTHTETR"/>
</dbReference>
<keyword evidence="2 4" id="KW-0238">DNA-binding</keyword>
<dbReference type="Proteomes" id="UP000295680">
    <property type="component" value="Unassembled WGS sequence"/>
</dbReference>
<evidence type="ECO:0000259" key="5">
    <source>
        <dbReference type="PROSITE" id="PS50977"/>
    </source>
</evidence>
<gene>
    <name evidence="6" type="ORF">EV192_109100</name>
</gene>
<dbReference type="GO" id="GO:0003677">
    <property type="term" value="F:DNA binding"/>
    <property type="evidence" value="ECO:0007669"/>
    <property type="project" value="UniProtKB-UniRule"/>
</dbReference>
<evidence type="ECO:0000313" key="7">
    <source>
        <dbReference type="Proteomes" id="UP000295680"/>
    </source>
</evidence>
<accession>A0A4V6NNS6</accession>
<dbReference type="AlphaFoldDB" id="A0A4V6NNS6"/>
<evidence type="ECO:0000313" key="6">
    <source>
        <dbReference type="EMBL" id="TCO54120.1"/>
    </source>
</evidence>
<dbReference type="Gene3D" id="1.10.357.10">
    <property type="entry name" value="Tetracycline Repressor, domain 2"/>
    <property type="match status" value="1"/>
</dbReference>
<dbReference type="PROSITE" id="PS50977">
    <property type="entry name" value="HTH_TETR_2"/>
    <property type="match status" value="1"/>
</dbReference>
<dbReference type="Pfam" id="PF21351">
    <property type="entry name" value="TetR_C_41"/>
    <property type="match status" value="1"/>
</dbReference>
<dbReference type="OrthoDB" id="9805134at2"/>
<keyword evidence="7" id="KW-1185">Reference proteome</keyword>
<organism evidence="6 7">
    <name type="scientific">Actinocrispum wychmicini</name>
    <dbReference type="NCBI Taxonomy" id="1213861"/>
    <lineage>
        <taxon>Bacteria</taxon>
        <taxon>Bacillati</taxon>
        <taxon>Actinomycetota</taxon>
        <taxon>Actinomycetes</taxon>
        <taxon>Pseudonocardiales</taxon>
        <taxon>Pseudonocardiaceae</taxon>
        <taxon>Actinocrispum</taxon>
    </lineage>
</organism>
<evidence type="ECO:0000256" key="4">
    <source>
        <dbReference type="PROSITE-ProRule" id="PRU00335"/>
    </source>
</evidence>
<sequence>MPDNRVEKGKATRDTLVRVARELFGERGYEGTSVGAVLDAAGVARGALYHHFATKEELFDAVLDREVAQIADAAARAARTARDPLGGLRAGSATWLQIALDPAIQRILLLDAPAVVGWKRWRELDEEHMLGGLRAGIAALAARGRVAEAEVTTLAHMVLAAVSEAALVIAQADNQEAALVDGRAAVDTLLTRLFGGTG</sequence>
<keyword evidence="1" id="KW-0805">Transcription regulation</keyword>
<dbReference type="PROSITE" id="PS01081">
    <property type="entry name" value="HTH_TETR_1"/>
    <property type="match status" value="1"/>
</dbReference>
<feature type="domain" description="HTH tetR-type" evidence="5">
    <location>
        <begin position="10"/>
        <end position="70"/>
    </location>
</feature>
<dbReference type="PANTHER" id="PTHR47506:SF1">
    <property type="entry name" value="HTH-TYPE TRANSCRIPTIONAL REGULATOR YJDC"/>
    <property type="match status" value="1"/>
</dbReference>
<evidence type="ECO:0000256" key="1">
    <source>
        <dbReference type="ARBA" id="ARBA00023015"/>
    </source>
</evidence>
<protein>
    <submittedName>
        <fullName evidence="6">TetR family transcriptional regulator</fullName>
    </submittedName>
</protein>
<proteinExistence type="predicted"/>
<dbReference type="InterPro" id="IPR049484">
    <property type="entry name" value="Rv0078-like_C"/>
</dbReference>
<dbReference type="SUPFAM" id="SSF46689">
    <property type="entry name" value="Homeodomain-like"/>
    <property type="match status" value="1"/>
</dbReference>
<keyword evidence="3" id="KW-0804">Transcription</keyword>
<reference evidence="6 7" key="1">
    <citation type="submission" date="2019-03" db="EMBL/GenBank/DDBJ databases">
        <title>Genomic Encyclopedia of Type Strains, Phase IV (KMG-IV): sequencing the most valuable type-strain genomes for metagenomic binning, comparative biology and taxonomic classification.</title>
        <authorList>
            <person name="Goeker M."/>
        </authorList>
    </citation>
    <scope>NUCLEOTIDE SEQUENCE [LARGE SCALE GENOMIC DNA]</scope>
    <source>
        <strain evidence="6 7">DSM 45934</strain>
    </source>
</reference>
<comment type="caution">
    <text evidence="6">The sequence shown here is derived from an EMBL/GenBank/DDBJ whole genome shotgun (WGS) entry which is preliminary data.</text>
</comment>
<evidence type="ECO:0000256" key="3">
    <source>
        <dbReference type="ARBA" id="ARBA00023163"/>
    </source>
</evidence>
<dbReference type="InterPro" id="IPR001647">
    <property type="entry name" value="HTH_TetR"/>
</dbReference>
<dbReference type="Pfam" id="PF00440">
    <property type="entry name" value="TetR_N"/>
    <property type="match status" value="1"/>
</dbReference>
<dbReference type="InterPro" id="IPR023772">
    <property type="entry name" value="DNA-bd_HTH_TetR-type_CS"/>
</dbReference>
<dbReference type="RefSeq" id="WP_132123118.1">
    <property type="nucleotide sequence ID" value="NZ_SLWS01000009.1"/>
</dbReference>